<gene>
    <name evidence="1" type="ORF">JQU52_08810</name>
</gene>
<organism evidence="1 2">
    <name type="scientific">Paralysiella testudinis</name>
    <dbReference type="NCBI Taxonomy" id="2809020"/>
    <lineage>
        <taxon>Bacteria</taxon>
        <taxon>Pseudomonadati</taxon>
        <taxon>Pseudomonadota</taxon>
        <taxon>Betaproteobacteria</taxon>
        <taxon>Neisseriales</taxon>
        <taxon>Neisseriaceae</taxon>
        <taxon>Paralysiella</taxon>
    </lineage>
</organism>
<dbReference type="PANTHER" id="PTHR36154">
    <property type="entry name" value="DNA-BINDING TRANSCRIPTIONAL ACTIVATOR ALPA"/>
    <property type="match status" value="1"/>
</dbReference>
<keyword evidence="2" id="KW-1185">Reference proteome</keyword>
<evidence type="ECO:0000313" key="2">
    <source>
        <dbReference type="Proteomes" id="UP000653156"/>
    </source>
</evidence>
<dbReference type="Pfam" id="PF05930">
    <property type="entry name" value="Phage_AlpA"/>
    <property type="match status" value="1"/>
</dbReference>
<evidence type="ECO:0000313" key="1">
    <source>
        <dbReference type="EMBL" id="QRQ80851.1"/>
    </source>
</evidence>
<sequence length="76" mass="8763">MQPEIKILRITALANKLSISRSTIYDWLNPHSPRFDESFPKPIKLGQSSTGWLSNHVDDWLQAKFLEQHSASEDLQ</sequence>
<dbReference type="KEGG" id="ptes:JQU52_08810"/>
<protein>
    <submittedName>
        <fullName evidence="1">AlpA family phage regulatory protein</fullName>
    </submittedName>
</protein>
<dbReference type="InterPro" id="IPR052931">
    <property type="entry name" value="Prophage_regulatory_activator"/>
</dbReference>
<dbReference type="RefSeq" id="WP_230338143.1">
    <property type="nucleotide sequence ID" value="NZ_CP069798.1"/>
</dbReference>
<reference evidence="1" key="1">
    <citation type="submission" date="2021-02" db="EMBL/GenBank/DDBJ databases">
        <title>Neisseriaceae sp. 26B isolated from the cloaca of a Common Toad-headed Turtle (Mesoclemmys nasuta).</title>
        <authorList>
            <person name="Spergser J."/>
            <person name="Busse H.-J."/>
        </authorList>
    </citation>
    <scope>NUCLEOTIDE SEQUENCE</scope>
    <source>
        <strain evidence="1">26B</strain>
    </source>
</reference>
<dbReference type="Proteomes" id="UP000653156">
    <property type="component" value="Chromosome"/>
</dbReference>
<dbReference type="InterPro" id="IPR010260">
    <property type="entry name" value="AlpA"/>
</dbReference>
<dbReference type="EMBL" id="CP069798">
    <property type="protein sequence ID" value="QRQ80851.1"/>
    <property type="molecule type" value="Genomic_DNA"/>
</dbReference>
<name>A0A892ZCU0_9NEIS</name>
<proteinExistence type="predicted"/>
<accession>A0A892ZCU0</accession>
<dbReference type="AlphaFoldDB" id="A0A892ZCU0"/>
<dbReference type="PANTHER" id="PTHR36154:SF1">
    <property type="entry name" value="DNA-BINDING TRANSCRIPTIONAL ACTIVATOR ALPA"/>
    <property type="match status" value="1"/>
</dbReference>
<dbReference type="Gene3D" id="1.10.238.160">
    <property type="match status" value="1"/>
</dbReference>